<keyword evidence="4" id="KW-1185">Reference proteome</keyword>
<proteinExistence type="predicted"/>
<dbReference type="RefSeq" id="WP_068745751.1">
    <property type="nucleotide sequence ID" value="NZ_LSRE01000016.1"/>
</dbReference>
<organism evidence="3 4">
    <name type="scientific">Tsukamurella pseudospumae</name>
    <dbReference type="NCBI Taxonomy" id="239498"/>
    <lineage>
        <taxon>Bacteria</taxon>
        <taxon>Bacillati</taxon>
        <taxon>Actinomycetota</taxon>
        <taxon>Actinomycetes</taxon>
        <taxon>Mycobacteriales</taxon>
        <taxon>Tsukamurellaceae</taxon>
        <taxon>Tsukamurella</taxon>
    </lineage>
</organism>
<dbReference type="InterPro" id="IPR010985">
    <property type="entry name" value="Ribbon_hlx_hlx"/>
</dbReference>
<evidence type="ECO:0000256" key="1">
    <source>
        <dbReference type="SAM" id="MobiDB-lite"/>
    </source>
</evidence>
<feature type="domain" description="Antitoxin FitA-like ribbon-helix-helix" evidence="2">
    <location>
        <begin position="3"/>
        <end position="33"/>
    </location>
</feature>
<dbReference type="SUPFAM" id="SSF47598">
    <property type="entry name" value="Ribbon-helix-helix"/>
    <property type="match status" value="1"/>
</dbReference>
<name>A0A137ZI14_9ACTN</name>
<evidence type="ECO:0000259" key="2">
    <source>
        <dbReference type="Pfam" id="PF22513"/>
    </source>
</evidence>
<dbReference type="EMBL" id="LSRE01000016">
    <property type="protein sequence ID" value="KXO97810.1"/>
    <property type="molecule type" value="Genomic_DNA"/>
</dbReference>
<gene>
    <name evidence="3" type="ORF">AXK61_21600</name>
</gene>
<dbReference type="InterPro" id="IPR053853">
    <property type="entry name" value="FitA-like_RHH"/>
</dbReference>
<reference evidence="3 4" key="1">
    <citation type="submission" date="2016-02" db="EMBL/GenBank/DDBJ databases">
        <authorList>
            <person name="Teng J.L."/>
            <person name="Tang Y."/>
            <person name="Huang Y."/>
            <person name="Guo F."/>
            <person name="Wei W."/>
            <person name="Chen J.H."/>
            <person name="Wong S.Y."/>
            <person name="Lau S.K."/>
            <person name="Woo P.C."/>
        </authorList>
    </citation>
    <scope>NUCLEOTIDE SEQUENCE [LARGE SCALE GENOMIC DNA]</scope>
    <source>
        <strain evidence="3 4">JCM 13375</strain>
    </source>
</reference>
<sequence length="77" mass="8813">MTTITIRNVPEETRNELAARAARRGQSLQEYMLRLADETASRPDVDELVAEIRASKRHMRSTVTTESILADRDADRR</sequence>
<feature type="region of interest" description="Disordered" evidence="1">
    <location>
        <begin position="57"/>
        <end position="77"/>
    </location>
</feature>
<comment type="caution">
    <text evidence="3">The sequence shown here is derived from an EMBL/GenBank/DDBJ whole genome shotgun (WGS) entry which is preliminary data.</text>
</comment>
<protein>
    <recommendedName>
        <fullName evidence="2">Antitoxin FitA-like ribbon-helix-helix domain-containing protein</fullName>
    </recommendedName>
</protein>
<evidence type="ECO:0000313" key="3">
    <source>
        <dbReference type="EMBL" id="KXO97810.1"/>
    </source>
</evidence>
<evidence type="ECO:0000313" key="4">
    <source>
        <dbReference type="Proteomes" id="UP000070409"/>
    </source>
</evidence>
<dbReference type="Pfam" id="PF22513">
    <property type="entry name" value="FitA-like_RHH"/>
    <property type="match status" value="1"/>
</dbReference>
<accession>A0A137ZI14</accession>
<dbReference type="Proteomes" id="UP000070409">
    <property type="component" value="Unassembled WGS sequence"/>
</dbReference>